<dbReference type="EMBL" id="JACYFU010000006">
    <property type="protein sequence ID" value="MBD8067318.1"/>
    <property type="molecule type" value="Genomic_DNA"/>
</dbReference>
<dbReference type="GO" id="GO:0015888">
    <property type="term" value="P:thiamine transport"/>
    <property type="evidence" value="ECO:0007669"/>
    <property type="project" value="InterPro"/>
</dbReference>
<dbReference type="CDD" id="cd13545">
    <property type="entry name" value="PBP2_TbpA"/>
    <property type="match status" value="1"/>
</dbReference>
<evidence type="ECO:0000256" key="5">
    <source>
        <dbReference type="ARBA" id="ARBA00022764"/>
    </source>
</evidence>
<dbReference type="PANTHER" id="PTHR30006:SF3">
    <property type="entry name" value="THIAMINE-BINDING PERIPLASMIC PROTEIN"/>
    <property type="match status" value="1"/>
</dbReference>
<dbReference type="SUPFAM" id="SSF53850">
    <property type="entry name" value="Periplasmic binding protein-like II"/>
    <property type="match status" value="1"/>
</dbReference>
<dbReference type="AlphaFoldDB" id="A0A927FYV6"/>
<proteinExistence type="inferred from homology"/>
<evidence type="ECO:0000313" key="8">
    <source>
        <dbReference type="Proteomes" id="UP000654108"/>
    </source>
</evidence>
<protein>
    <submittedName>
        <fullName evidence="7">Thiamine ABC transporter substrate binding subunit</fullName>
    </submittedName>
</protein>
<sequence>MVSFASKALAVVTLGLLTVSALAQDKPTLTVYTYDGFAADWGPGPKLKEGFEAQCGCTLNWVAADSSIGTLRRVQLEGDTTEADLIVGLDQSIAGEARTTGLFAEHGLDLGGLALPETWSDAEFVPFDYSHFAFMYHSDTMAEPPRSFEDLIALPDDVKIAIQDPRSATPGLGLLLWVKAAYGDRAEEIWKGLKPHILTVTREWSESYSLFLEGEADMVLSYTTSPAYHIVEEDDDTIKAALFDEGHYPQIEVAGVLKSSPHQDLARQFLTYLTSAEAQAIIPTTNWMFPVVDLGDGLDPAFAGLPQPDKTLSLPEEDIVAHSADWIAEMLAAIQ</sequence>
<dbReference type="GO" id="GO:0030976">
    <property type="term" value="F:thiamine pyrophosphate binding"/>
    <property type="evidence" value="ECO:0007669"/>
    <property type="project" value="TreeGrafter"/>
</dbReference>
<dbReference type="GO" id="GO:0030288">
    <property type="term" value="C:outer membrane-bounded periplasmic space"/>
    <property type="evidence" value="ECO:0007669"/>
    <property type="project" value="InterPro"/>
</dbReference>
<evidence type="ECO:0000256" key="2">
    <source>
        <dbReference type="ARBA" id="ARBA00008520"/>
    </source>
</evidence>
<keyword evidence="3" id="KW-0813">Transport</keyword>
<keyword evidence="8" id="KW-1185">Reference proteome</keyword>
<accession>A0A927FYV6</accession>
<evidence type="ECO:0000256" key="6">
    <source>
        <dbReference type="SAM" id="SignalP"/>
    </source>
</evidence>
<dbReference type="NCBIfam" id="TIGR01276">
    <property type="entry name" value="thiB"/>
    <property type="match status" value="1"/>
</dbReference>
<dbReference type="NCBIfam" id="TIGR01254">
    <property type="entry name" value="sfuA"/>
    <property type="match status" value="1"/>
</dbReference>
<comment type="similarity">
    <text evidence="2">Belongs to the bacterial solute-binding protein 1 family.</text>
</comment>
<keyword evidence="5" id="KW-0574">Periplasm</keyword>
<dbReference type="Pfam" id="PF13531">
    <property type="entry name" value="SBP_bac_11"/>
    <property type="match status" value="1"/>
</dbReference>
<feature type="chain" id="PRO_5038139105" evidence="6">
    <location>
        <begin position="24"/>
        <end position="335"/>
    </location>
</feature>
<dbReference type="RefSeq" id="WP_191778263.1">
    <property type="nucleotide sequence ID" value="NZ_JACYFU010000006.1"/>
</dbReference>
<dbReference type="InterPro" id="IPR005948">
    <property type="entry name" value="ThiB-like"/>
</dbReference>
<evidence type="ECO:0000256" key="4">
    <source>
        <dbReference type="ARBA" id="ARBA00022729"/>
    </source>
</evidence>
<dbReference type="Proteomes" id="UP000654108">
    <property type="component" value="Unassembled WGS sequence"/>
</dbReference>
<organism evidence="7 8">
    <name type="scientific">Devosia oryzisoli</name>
    <dbReference type="NCBI Taxonomy" id="2774138"/>
    <lineage>
        <taxon>Bacteria</taxon>
        <taxon>Pseudomonadati</taxon>
        <taxon>Pseudomonadota</taxon>
        <taxon>Alphaproteobacteria</taxon>
        <taxon>Hyphomicrobiales</taxon>
        <taxon>Devosiaceae</taxon>
        <taxon>Devosia</taxon>
    </lineage>
</organism>
<dbReference type="Gene3D" id="3.40.190.10">
    <property type="entry name" value="Periplasmic binding protein-like II"/>
    <property type="match status" value="2"/>
</dbReference>
<name>A0A927FYV6_9HYPH</name>
<evidence type="ECO:0000256" key="1">
    <source>
        <dbReference type="ARBA" id="ARBA00004418"/>
    </source>
</evidence>
<dbReference type="InterPro" id="IPR005967">
    <property type="entry name" value="ThiB"/>
</dbReference>
<evidence type="ECO:0000256" key="3">
    <source>
        <dbReference type="ARBA" id="ARBA00022448"/>
    </source>
</evidence>
<comment type="subcellular location">
    <subcellularLocation>
        <location evidence="1">Periplasm</location>
    </subcellularLocation>
</comment>
<evidence type="ECO:0000313" key="7">
    <source>
        <dbReference type="EMBL" id="MBD8067318.1"/>
    </source>
</evidence>
<gene>
    <name evidence="7" type="ORF">IC608_17750</name>
</gene>
<dbReference type="GO" id="GO:0030975">
    <property type="term" value="F:thiamine binding"/>
    <property type="evidence" value="ECO:0007669"/>
    <property type="project" value="InterPro"/>
</dbReference>
<reference evidence="7" key="1">
    <citation type="submission" date="2020-09" db="EMBL/GenBank/DDBJ databases">
        <title>Genome seq and assembly of Devosia sp.</title>
        <authorList>
            <person name="Chhetri G."/>
        </authorList>
    </citation>
    <scope>NUCLEOTIDE SEQUENCE</scope>
    <source>
        <strain evidence="7">PTR5</strain>
    </source>
</reference>
<dbReference type="PANTHER" id="PTHR30006">
    <property type="entry name" value="THIAMINE-BINDING PERIPLASMIC PROTEIN-RELATED"/>
    <property type="match status" value="1"/>
</dbReference>
<comment type="caution">
    <text evidence="7">The sequence shown here is derived from an EMBL/GenBank/DDBJ whole genome shotgun (WGS) entry which is preliminary data.</text>
</comment>
<feature type="signal peptide" evidence="6">
    <location>
        <begin position="1"/>
        <end position="23"/>
    </location>
</feature>
<keyword evidence="4 6" id="KW-0732">Signal</keyword>